<dbReference type="RefSeq" id="XP_010920724.1">
    <property type="nucleotide sequence ID" value="XM_010922422.3"/>
</dbReference>
<dbReference type="GO" id="GO:0004869">
    <property type="term" value="F:cysteine-type endopeptidase inhibitor activity"/>
    <property type="evidence" value="ECO:0007669"/>
    <property type="project" value="UniProtKB-KW"/>
</dbReference>
<dbReference type="RefSeq" id="XP_029120680.1">
    <property type="nucleotide sequence ID" value="XM_029264847.1"/>
</dbReference>
<dbReference type="Gene3D" id="3.10.450.10">
    <property type="match status" value="1"/>
</dbReference>
<dbReference type="PANTHER" id="PTHR31228">
    <property type="entry name" value="CYSTATIN/MONELLIN SUPERFAMILY PROTEIN"/>
    <property type="match status" value="1"/>
</dbReference>
<evidence type="ECO:0000313" key="8">
    <source>
        <dbReference type="RefSeq" id="XP_029120680.1"/>
    </source>
</evidence>
<gene>
    <name evidence="7 8" type="primary">LOC105044493</name>
</gene>
<feature type="region of interest" description="Disordered" evidence="4">
    <location>
        <begin position="1"/>
        <end position="50"/>
    </location>
</feature>
<accession>A0A6I9R5F4</accession>
<organism evidence="6 7">
    <name type="scientific">Elaeis guineensis var. tenera</name>
    <name type="common">Oil palm</name>
    <dbReference type="NCBI Taxonomy" id="51953"/>
    <lineage>
        <taxon>Eukaryota</taxon>
        <taxon>Viridiplantae</taxon>
        <taxon>Streptophyta</taxon>
        <taxon>Embryophyta</taxon>
        <taxon>Tracheophyta</taxon>
        <taxon>Spermatophyta</taxon>
        <taxon>Magnoliopsida</taxon>
        <taxon>Liliopsida</taxon>
        <taxon>Arecaceae</taxon>
        <taxon>Arecoideae</taxon>
        <taxon>Cocoseae</taxon>
        <taxon>Elaeidinae</taxon>
        <taxon>Elaeis</taxon>
    </lineage>
</organism>
<dbReference type="Pfam" id="PF00031">
    <property type="entry name" value="Cystatin"/>
    <property type="match status" value="1"/>
</dbReference>
<dbReference type="Proteomes" id="UP000504607">
    <property type="component" value="Chromosome 1"/>
</dbReference>
<evidence type="ECO:0000259" key="5">
    <source>
        <dbReference type="Pfam" id="PF00031"/>
    </source>
</evidence>
<evidence type="ECO:0000256" key="1">
    <source>
        <dbReference type="ARBA" id="ARBA00007233"/>
    </source>
</evidence>
<feature type="compositionally biased region" description="Basic and acidic residues" evidence="4">
    <location>
        <begin position="32"/>
        <end position="49"/>
    </location>
</feature>
<dbReference type="RefSeq" id="XP_073104049.1">
    <property type="nucleotide sequence ID" value="XM_073247948.1"/>
</dbReference>
<dbReference type="InterPro" id="IPR006525">
    <property type="entry name" value="Cystatin-related_pln"/>
</dbReference>
<evidence type="ECO:0000313" key="6">
    <source>
        <dbReference type="Proteomes" id="UP000504607"/>
    </source>
</evidence>
<keyword evidence="3" id="KW-0789">Thiol protease inhibitor</keyword>
<dbReference type="NCBIfam" id="TIGR01638">
    <property type="entry name" value="Atha_cystat_rel"/>
    <property type="match status" value="1"/>
</dbReference>
<proteinExistence type="inferred from homology"/>
<name>A0A6I9R5F4_ELAGV</name>
<dbReference type="GeneID" id="105044493"/>
<feature type="compositionally biased region" description="Basic and acidic residues" evidence="4">
    <location>
        <begin position="14"/>
        <end position="25"/>
    </location>
</feature>
<dbReference type="CDD" id="cd00042">
    <property type="entry name" value="CY"/>
    <property type="match status" value="1"/>
</dbReference>
<reference evidence="7 8" key="1">
    <citation type="submission" date="2025-04" db="UniProtKB">
        <authorList>
            <consortium name="RefSeq"/>
        </authorList>
    </citation>
    <scope>IDENTIFICATION</scope>
</reference>
<evidence type="ECO:0000256" key="2">
    <source>
        <dbReference type="ARBA" id="ARBA00022690"/>
    </source>
</evidence>
<comment type="similarity">
    <text evidence="1">Belongs to the cystatin family. Phytocystatin subfamily.</text>
</comment>
<keyword evidence="2" id="KW-0646">Protease inhibitor</keyword>
<evidence type="ECO:0000256" key="4">
    <source>
        <dbReference type="SAM" id="MobiDB-lite"/>
    </source>
</evidence>
<feature type="domain" description="Cystatin" evidence="5">
    <location>
        <begin position="111"/>
        <end position="165"/>
    </location>
</feature>
<dbReference type="OrthoDB" id="1625419at2759"/>
<dbReference type="SUPFAM" id="SSF54403">
    <property type="entry name" value="Cystatin/monellin"/>
    <property type="match status" value="1"/>
</dbReference>
<evidence type="ECO:0000313" key="7">
    <source>
        <dbReference type="RefSeq" id="XP_010920724.1"/>
    </source>
</evidence>
<dbReference type="AlphaFoldDB" id="A0A6I9R5F4"/>
<sequence>MASSTHLLPPMDRVSPERPEKKQKLTSEGSDEENRKSVSEGSGQEKTDSSDCGMATRYYYDNGLFDCEGESEEDSDGDLMMGALVAFLRGKFDLEGPEAEYWRECADFSELALEKYNKDHGTNYELVEVVRVNARGVAGVIYYITFTAKDAAAADGVPKVFQACVKDMIRTGVEVSLCRLKPANY</sequence>
<dbReference type="InterPro" id="IPR046350">
    <property type="entry name" value="Cystatin_sf"/>
</dbReference>
<dbReference type="PANTHER" id="PTHR31228:SF22">
    <property type="entry name" value="CYSTATIN_MONELLIN SUPERFAMILY PROTEIN"/>
    <property type="match status" value="1"/>
</dbReference>
<keyword evidence="6" id="KW-1185">Reference proteome</keyword>
<dbReference type="InterPro" id="IPR000010">
    <property type="entry name" value="Cystatin_dom"/>
</dbReference>
<evidence type="ECO:0000256" key="3">
    <source>
        <dbReference type="ARBA" id="ARBA00022704"/>
    </source>
</evidence>
<protein>
    <submittedName>
        <fullName evidence="7 8">Uncharacterized protein LOC105044493</fullName>
    </submittedName>
</protein>